<evidence type="ECO:0000313" key="2">
    <source>
        <dbReference type="Proteomes" id="UP000017837"/>
    </source>
</evidence>
<comment type="caution">
    <text evidence="1">The sequence shown here is derived from an EMBL/GenBank/DDBJ whole genome shotgun (WGS) entry which is preliminary data.</text>
</comment>
<reference evidence="1 2" key="1">
    <citation type="journal article" date="2014" name="Nature">
        <title>Sequential evolution of bacterial morphology by co-option of a developmental regulator.</title>
        <authorList>
            <person name="Jiang C."/>
            <person name="Brown P.J."/>
            <person name="Ducret A."/>
            <person name="Brun Y.V."/>
        </authorList>
    </citation>
    <scope>NUCLEOTIDE SEQUENCE [LARGE SCALE GENOMIC DNA]</scope>
    <source>
        <strain evidence="1 2">DSM 16100</strain>
    </source>
</reference>
<name>V4NZ89_9CAUL</name>
<dbReference type="EMBL" id="AWGB01000099">
    <property type="protein sequence ID" value="ESQ80274.1"/>
    <property type="molecule type" value="Genomic_DNA"/>
</dbReference>
<dbReference type="AlphaFoldDB" id="V4NZ89"/>
<proteinExistence type="predicted"/>
<sequence>MIRVPLINLGFRFWGKSQIDIRLIHFRFGREEDV</sequence>
<keyword evidence="2" id="KW-1185">Reference proteome</keyword>
<organism evidence="1 2">
    <name type="scientific">Asticcacaulis benevestitus DSM 16100 = ATCC BAA-896</name>
    <dbReference type="NCBI Taxonomy" id="1121022"/>
    <lineage>
        <taxon>Bacteria</taxon>
        <taxon>Pseudomonadati</taxon>
        <taxon>Pseudomonadota</taxon>
        <taxon>Alphaproteobacteria</taxon>
        <taxon>Caulobacterales</taxon>
        <taxon>Caulobacteraceae</taxon>
        <taxon>Asticcacaulis</taxon>
    </lineage>
</organism>
<dbReference type="Proteomes" id="UP000017837">
    <property type="component" value="Unassembled WGS sequence"/>
</dbReference>
<protein>
    <submittedName>
        <fullName evidence="1">Uncharacterized protein</fullName>
    </submittedName>
</protein>
<gene>
    <name evidence="1" type="ORF">ABENE_22450</name>
</gene>
<accession>V4NZ89</accession>
<evidence type="ECO:0000313" key="1">
    <source>
        <dbReference type="EMBL" id="ESQ80274.1"/>
    </source>
</evidence>